<evidence type="ECO:0000313" key="1">
    <source>
        <dbReference type="EMBL" id="OTG25251.1"/>
    </source>
</evidence>
<dbReference type="AlphaFoldDB" id="A0A251USG1"/>
<dbReference type="Proteomes" id="UP000215914">
    <property type="component" value="Chromosome 5"/>
</dbReference>
<evidence type="ECO:0000313" key="2">
    <source>
        <dbReference type="Proteomes" id="UP000215914"/>
    </source>
</evidence>
<proteinExistence type="predicted"/>
<keyword evidence="2" id="KW-1185">Reference proteome</keyword>
<protein>
    <submittedName>
        <fullName evidence="1">Uncharacterized protein</fullName>
    </submittedName>
</protein>
<accession>A0A251USG1</accession>
<gene>
    <name evidence="1" type="ORF">HannXRQ_Chr05g0145631</name>
</gene>
<organism evidence="1 2">
    <name type="scientific">Helianthus annuus</name>
    <name type="common">Common sunflower</name>
    <dbReference type="NCBI Taxonomy" id="4232"/>
    <lineage>
        <taxon>Eukaryota</taxon>
        <taxon>Viridiplantae</taxon>
        <taxon>Streptophyta</taxon>
        <taxon>Embryophyta</taxon>
        <taxon>Tracheophyta</taxon>
        <taxon>Spermatophyta</taxon>
        <taxon>Magnoliopsida</taxon>
        <taxon>eudicotyledons</taxon>
        <taxon>Gunneridae</taxon>
        <taxon>Pentapetalae</taxon>
        <taxon>asterids</taxon>
        <taxon>campanulids</taxon>
        <taxon>Asterales</taxon>
        <taxon>Asteraceae</taxon>
        <taxon>Asteroideae</taxon>
        <taxon>Heliantheae alliance</taxon>
        <taxon>Heliantheae</taxon>
        <taxon>Helianthus</taxon>
    </lineage>
</organism>
<dbReference type="InParanoid" id="A0A251USG1"/>
<reference evidence="2" key="1">
    <citation type="journal article" date="2017" name="Nature">
        <title>The sunflower genome provides insights into oil metabolism, flowering and Asterid evolution.</title>
        <authorList>
            <person name="Badouin H."/>
            <person name="Gouzy J."/>
            <person name="Grassa C.J."/>
            <person name="Murat F."/>
            <person name="Staton S.E."/>
            <person name="Cottret L."/>
            <person name="Lelandais-Briere C."/>
            <person name="Owens G.L."/>
            <person name="Carrere S."/>
            <person name="Mayjonade B."/>
            <person name="Legrand L."/>
            <person name="Gill N."/>
            <person name="Kane N.C."/>
            <person name="Bowers J.E."/>
            <person name="Hubner S."/>
            <person name="Bellec A."/>
            <person name="Berard A."/>
            <person name="Berges H."/>
            <person name="Blanchet N."/>
            <person name="Boniface M.C."/>
            <person name="Brunel D."/>
            <person name="Catrice O."/>
            <person name="Chaidir N."/>
            <person name="Claudel C."/>
            <person name="Donnadieu C."/>
            <person name="Faraut T."/>
            <person name="Fievet G."/>
            <person name="Helmstetter N."/>
            <person name="King M."/>
            <person name="Knapp S.J."/>
            <person name="Lai Z."/>
            <person name="Le Paslier M.C."/>
            <person name="Lippi Y."/>
            <person name="Lorenzon L."/>
            <person name="Mandel J.R."/>
            <person name="Marage G."/>
            <person name="Marchand G."/>
            <person name="Marquand E."/>
            <person name="Bret-Mestries E."/>
            <person name="Morien E."/>
            <person name="Nambeesan S."/>
            <person name="Nguyen T."/>
            <person name="Pegot-Espagnet P."/>
            <person name="Pouilly N."/>
            <person name="Raftis F."/>
            <person name="Sallet E."/>
            <person name="Schiex T."/>
            <person name="Thomas J."/>
            <person name="Vandecasteele C."/>
            <person name="Vares D."/>
            <person name="Vear F."/>
            <person name="Vautrin S."/>
            <person name="Crespi M."/>
            <person name="Mangin B."/>
            <person name="Burke J.M."/>
            <person name="Salse J."/>
            <person name="Munos S."/>
            <person name="Vincourt P."/>
            <person name="Rieseberg L.H."/>
            <person name="Langlade N.B."/>
        </authorList>
    </citation>
    <scope>NUCLEOTIDE SEQUENCE [LARGE SCALE GENOMIC DNA]</scope>
    <source>
        <strain evidence="2">cv. SF193</strain>
    </source>
</reference>
<sequence>MLQDFTGTCNDQRKESHWKTIVSKWKSICTLISCRLGDGLWVSAKVCLLFISSTISPLTRVCSIVTIVESIELLTVSTTSIARNVVCIGHFFVCVLVQCRIQNWLPGRVTENSQN</sequence>
<dbReference type="EMBL" id="CM007894">
    <property type="protein sequence ID" value="OTG25251.1"/>
    <property type="molecule type" value="Genomic_DNA"/>
</dbReference>
<name>A0A251USG1_HELAN</name>